<dbReference type="EMBL" id="JAEFCI010005187">
    <property type="protein sequence ID" value="KAG5460464.1"/>
    <property type="molecule type" value="Genomic_DNA"/>
</dbReference>
<dbReference type="Proteomes" id="UP000673691">
    <property type="component" value="Unassembled WGS sequence"/>
</dbReference>
<evidence type="ECO:0000313" key="2">
    <source>
        <dbReference type="EMBL" id="KAG5460464.1"/>
    </source>
</evidence>
<dbReference type="OrthoDB" id="2155561at2759"/>
<feature type="transmembrane region" description="Helical" evidence="1">
    <location>
        <begin position="118"/>
        <end position="138"/>
    </location>
</feature>
<name>A0A8H8DJ36_9FUNG</name>
<protein>
    <submittedName>
        <fullName evidence="2">Uncharacterized protein</fullName>
    </submittedName>
</protein>
<organism evidence="2 3">
    <name type="scientific">Olpidium bornovanus</name>
    <dbReference type="NCBI Taxonomy" id="278681"/>
    <lineage>
        <taxon>Eukaryota</taxon>
        <taxon>Fungi</taxon>
        <taxon>Fungi incertae sedis</taxon>
        <taxon>Olpidiomycota</taxon>
        <taxon>Olpidiomycotina</taxon>
        <taxon>Olpidiomycetes</taxon>
        <taxon>Olpidiales</taxon>
        <taxon>Olpidiaceae</taxon>
        <taxon>Olpidium</taxon>
    </lineage>
</organism>
<keyword evidence="3" id="KW-1185">Reference proteome</keyword>
<comment type="caution">
    <text evidence="2">The sequence shown here is derived from an EMBL/GenBank/DDBJ whole genome shotgun (WGS) entry which is preliminary data.</text>
</comment>
<reference evidence="2 3" key="1">
    <citation type="journal article" name="Sci. Rep.">
        <title>Genome-scale phylogenetic analyses confirm Olpidium as the closest living zoosporic fungus to the non-flagellated, terrestrial fungi.</title>
        <authorList>
            <person name="Chang Y."/>
            <person name="Rochon D."/>
            <person name="Sekimoto S."/>
            <person name="Wang Y."/>
            <person name="Chovatia M."/>
            <person name="Sandor L."/>
            <person name="Salamov A."/>
            <person name="Grigoriev I.V."/>
            <person name="Stajich J.E."/>
            <person name="Spatafora J.W."/>
        </authorList>
    </citation>
    <scope>NUCLEOTIDE SEQUENCE [LARGE SCALE GENOMIC DNA]</scope>
    <source>
        <strain evidence="2">S191</strain>
    </source>
</reference>
<accession>A0A8H8DJ36</accession>
<feature type="transmembrane region" description="Helical" evidence="1">
    <location>
        <begin position="24"/>
        <end position="44"/>
    </location>
</feature>
<keyword evidence="1" id="KW-1133">Transmembrane helix</keyword>
<keyword evidence="1" id="KW-0812">Transmembrane</keyword>
<gene>
    <name evidence="2" type="ORF">BJ554DRAFT_7485</name>
</gene>
<proteinExistence type="predicted"/>
<evidence type="ECO:0000256" key="1">
    <source>
        <dbReference type="SAM" id="Phobius"/>
    </source>
</evidence>
<sequence length="174" mass="19171">MAARGRFLQSAASYLVLWRNRRDVALTALAALYFLACAFCVCLANSYADRVAAASAALLAGGRFYSAPDVLVDSMRDLYMRHAAVRHLPDRLVFVAAGTGLLFCLGRARRSFALLRRYLVAAGSVYLLRAPFVAFTVLPSPFELCPVTYEEDVLYDAVLLLAQVRVSCGDVFFR</sequence>
<feature type="transmembrane region" description="Helical" evidence="1">
    <location>
        <begin position="88"/>
        <end position="106"/>
    </location>
</feature>
<evidence type="ECO:0000313" key="3">
    <source>
        <dbReference type="Proteomes" id="UP000673691"/>
    </source>
</evidence>
<dbReference type="AlphaFoldDB" id="A0A8H8DJ36"/>
<keyword evidence="1" id="KW-0472">Membrane</keyword>